<keyword evidence="3" id="KW-1185">Reference proteome</keyword>
<accession>A0ABY4JK96</accession>
<keyword evidence="2" id="KW-0378">Hydrolase</keyword>
<dbReference type="InterPro" id="IPR029058">
    <property type="entry name" value="AB_hydrolase_fold"/>
</dbReference>
<dbReference type="PANTHER" id="PTHR37017:SF11">
    <property type="entry name" value="ESTERASE_LIPASE_THIOESTERASE DOMAIN-CONTAINING PROTEIN"/>
    <property type="match status" value="1"/>
</dbReference>
<dbReference type="SUPFAM" id="SSF53474">
    <property type="entry name" value="alpha/beta-Hydrolases"/>
    <property type="match status" value="1"/>
</dbReference>
<name>A0ABY4JK96_9BACI</name>
<dbReference type="Pfam" id="PF12697">
    <property type="entry name" value="Abhydrolase_6"/>
    <property type="match status" value="1"/>
</dbReference>
<dbReference type="Gene3D" id="3.40.50.1820">
    <property type="entry name" value="alpha/beta hydrolase"/>
    <property type="match status" value="1"/>
</dbReference>
<dbReference type="PANTHER" id="PTHR37017">
    <property type="entry name" value="AB HYDROLASE-1 DOMAIN-CONTAINING PROTEIN-RELATED"/>
    <property type="match status" value="1"/>
</dbReference>
<reference evidence="2 3" key="1">
    <citation type="submission" date="2022-04" db="EMBL/GenBank/DDBJ databases">
        <title>Mechanism of arsenic methylation and mitigation arsenic toxicity by Bacillus sp. LH14 from an Arsenic-Contaminated Paddy Soil.</title>
        <authorList>
            <person name="Wang D."/>
        </authorList>
    </citation>
    <scope>NUCLEOTIDE SEQUENCE [LARGE SCALE GENOMIC DNA]</scope>
    <source>
        <strain evidence="2 3">LH14</strain>
    </source>
</reference>
<proteinExistence type="predicted"/>
<dbReference type="RefSeq" id="WP_248266571.1">
    <property type="nucleotide sequence ID" value="NZ_CP096034.1"/>
</dbReference>
<dbReference type="InterPro" id="IPR000073">
    <property type="entry name" value="AB_hydrolase_1"/>
</dbReference>
<dbReference type="InterPro" id="IPR052897">
    <property type="entry name" value="Sec-Metab_Biosynth_Hydrolase"/>
</dbReference>
<sequence length="228" mass="25872">MKTIVICHGMSSGGWAWKEVKILLEKEGHTVYTPTMTGCGERFHLANKEVDLNTAINDIVNVINYENLHNIVLIGHSYGGVVASGVVDRIPELIDEVIYLDAMLLNDGEAVVNLFPDEIVNFLQGLIDTKGEGWKVPVVEEDRYDYRLTDHPQKCFKTPLILKNKELKNIKTSYINCTEKEQNPFYYGIFRSVERAKERGMTIHNLKAGHIPNIENPTLLAQFLMNIL</sequence>
<dbReference type="GO" id="GO:0016787">
    <property type="term" value="F:hydrolase activity"/>
    <property type="evidence" value="ECO:0007669"/>
    <property type="project" value="UniProtKB-KW"/>
</dbReference>
<evidence type="ECO:0000313" key="3">
    <source>
        <dbReference type="Proteomes" id="UP000830639"/>
    </source>
</evidence>
<evidence type="ECO:0000313" key="2">
    <source>
        <dbReference type="EMBL" id="UPM53298.1"/>
    </source>
</evidence>
<gene>
    <name evidence="2" type="ORF">MY490_16010</name>
</gene>
<dbReference type="EMBL" id="CP096034">
    <property type="protein sequence ID" value="UPM53298.1"/>
    <property type="molecule type" value="Genomic_DNA"/>
</dbReference>
<protein>
    <submittedName>
        <fullName evidence="2">Alpha/beta hydrolase</fullName>
    </submittedName>
</protein>
<evidence type="ECO:0000259" key="1">
    <source>
        <dbReference type="Pfam" id="PF12697"/>
    </source>
</evidence>
<organism evidence="2 3">
    <name type="scientific">Gottfriedia acidiceleris</name>
    <dbReference type="NCBI Taxonomy" id="371036"/>
    <lineage>
        <taxon>Bacteria</taxon>
        <taxon>Bacillati</taxon>
        <taxon>Bacillota</taxon>
        <taxon>Bacilli</taxon>
        <taxon>Bacillales</taxon>
        <taxon>Bacillaceae</taxon>
        <taxon>Gottfriedia</taxon>
    </lineage>
</organism>
<dbReference type="Proteomes" id="UP000830639">
    <property type="component" value="Chromosome"/>
</dbReference>
<feature type="domain" description="AB hydrolase-1" evidence="1">
    <location>
        <begin position="4"/>
        <end position="222"/>
    </location>
</feature>